<feature type="domain" description="ABC3 transporter permease C-terminal" evidence="7">
    <location>
        <begin position="61"/>
        <end position="187"/>
    </location>
</feature>
<keyword evidence="2" id="KW-1003">Cell membrane</keyword>
<feature type="transmembrane region" description="Helical" evidence="6">
    <location>
        <begin position="202"/>
        <end position="225"/>
    </location>
</feature>
<gene>
    <name evidence="8" type="ORF">HXK03_06560</name>
</gene>
<evidence type="ECO:0000256" key="5">
    <source>
        <dbReference type="ARBA" id="ARBA00023136"/>
    </source>
</evidence>
<comment type="caution">
    <text evidence="8">The sequence shown here is derived from an EMBL/GenBank/DDBJ whole genome shotgun (WGS) entry which is preliminary data.</text>
</comment>
<dbReference type="GO" id="GO:0005886">
    <property type="term" value="C:plasma membrane"/>
    <property type="evidence" value="ECO:0007669"/>
    <property type="project" value="UniProtKB-SubCell"/>
</dbReference>
<sequence>MRILANDWGAWIPLVVVMSLTTALVGVCANQFVWTHSPEFLAAARASGLRAEEFHIVSVSVYCCVALVAAFSLTVVGSATVVRCAPDFSRWRLLGATPAQVGATALAMTAVACGAGALAGSLASVPASFALVPWFNGLAAQGFPGGTGGFDPPFRASPGAWAASLALSWLTCMLGSLGPSLRAARMRPVDALRSSSAGAEGASGHPVAAAAVAALALLLPVAGTWDPAVGGTGGGGALSSLMVWPGALLLVAAALWGARGVEAAIACAAALPALAGSTMGVLAGKALRARAGRSAVATIPLVVAAGGGSLLLCMVRTFERVMRAMGVQTAFNYTDTTALVGLVALFSLATAAAVTALGADDQGPGITALRTLGVPRPQATRMLVWQAALLAAATGLLSLALALAAAGIGLFLSLRLFAVPAFCPPVDLCAVFAVASFLAVVSILRWRLAGWLGRWPALRGDTGGARSAERRRRS</sequence>
<name>A0A929QZ39_9ACTO</name>
<proteinExistence type="predicted"/>
<feature type="transmembrane region" description="Helical" evidence="6">
    <location>
        <begin position="54"/>
        <end position="82"/>
    </location>
</feature>
<accession>A0A929QZ39</accession>
<evidence type="ECO:0000256" key="6">
    <source>
        <dbReference type="SAM" id="Phobius"/>
    </source>
</evidence>
<evidence type="ECO:0000259" key="7">
    <source>
        <dbReference type="Pfam" id="PF02687"/>
    </source>
</evidence>
<dbReference type="EMBL" id="JABZFZ010000353">
    <property type="protein sequence ID" value="MBF0940522.1"/>
    <property type="molecule type" value="Genomic_DNA"/>
</dbReference>
<comment type="subcellular location">
    <subcellularLocation>
        <location evidence="1">Cell membrane</location>
        <topology evidence="1">Multi-pass membrane protein</topology>
    </subcellularLocation>
</comment>
<feature type="transmembrane region" description="Helical" evidence="6">
    <location>
        <begin position="160"/>
        <end position="181"/>
    </location>
</feature>
<evidence type="ECO:0000313" key="8">
    <source>
        <dbReference type="EMBL" id="MBF0940522.1"/>
    </source>
</evidence>
<feature type="transmembrane region" description="Helical" evidence="6">
    <location>
        <begin position="383"/>
        <end position="414"/>
    </location>
</feature>
<feature type="transmembrane region" description="Helical" evidence="6">
    <location>
        <begin position="237"/>
        <end position="256"/>
    </location>
</feature>
<feature type="transmembrane region" description="Helical" evidence="6">
    <location>
        <begin position="263"/>
        <end position="283"/>
    </location>
</feature>
<organism evidence="8 9">
    <name type="scientific">Schaalia georgiae</name>
    <dbReference type="NCBI Taxonomy" id="52768"/>
    <lineage>
        <taxon>Bacteria</taxon>
        <taxon>Bacillati</taxon>
        <taxon>Actinomycetota</taxon>
        <taxon>Actinomycetes</taxon>
        <taxon>Actinomycetales</taxon>
        <taxon>Actinomycetaceae</taxon>
        <taxon>Schaalia</taxon>
    </lineage>
</organism>
<evidence type="ECO:0000256" key="1">
    <source>
        <dbReference type="ARBA" id="ARBA00004651"/>
    </source>
</evidence>
<feature type="transmembrane region" description="Helical" evidence="6">
    <location>
        <begin position="295"/>
        <end position="315"/>
    </location>
</feature>
<evidence type="ECO:0000256" key="3">
    <source>
        <dbReference type="ARBA" id="ARBA00022692"/>
    </source>
</evidence>
<feature type="transmembrane region" description="Helical" evidence="6">
    <location>
        <begin position="12"/>
        <end position="34"/>
    </location>
</feature>
<reference evidence="8" key="1">
    <citation type="submission" date="2020-04" db="EMBL/GenBank/DDBJ databases">
        <title>Deep metagenomics examines the oral microbiome during advanced dental caries in children, revealing novel taxa and co-occurrences with host molecules.</title>
        <authorList>
            <person name="Baker J.L."/>
            <person name="Morton J.T."/>
            <person name="Dinis M."/>
            <person name="Alvarez R."/>
            <person name="Tran N.C."/>
            <person name="Knight R."/>
            <person name="Edlund A."/>
        </authorList>
    </citation>
    <scope>NUCLEOTIDE SEQUENCE</scope>
    <source>
        <strain evidence="8">JCVI_32_bin.64</strain>
    </source>
</reference>
<dbReference type="AlphaFoldDB" id="A0A929QZ39"/>
<feature type="transmembrane region" description="Helical" evidence="6">
    <location>
        <begin position="426"/>
        <end position="446"/>
    </location>
</feature>
<protein>
    <recommendedName>
        <fullName evidence="7">ABC3 transporter permease C-terminal domain-containing protein</fullName>
    </recommendedName>
</protein>
<dbReference type="Proteomes" id="UP000718630">
    <property type="component" value="Unassembled WGS sequence"/>
</dbReference>
<keyword evidence="5 6" id="KW-0472">Membrane</keyword>
<feature type="transmembrane region" description="Helical" evidence="6">
    <location>
        <begin position="103"/>
        <end position="125"/>
    </location>
</feature>
<evidence type="ECO:0000313" key="9">
    <source>
        <dbReference type="Proteomes" id="UP000718630"/>
    </source>
</evidence>
<feature type="transmembrane region" description="Helical" evidence="6">
    <location>
        <begin position="336"/>
        <end position="359"/>
    </location>
</feature>
<dbReference type="InterPro" id="IPR003838">
    <property type="entry name" value="ABC3_permease_C"/>
</dbReference>
<evidence type="ECO:0000256" key="4">
    <source>
        <dbReference type="ARBA" id="ARBA00022989"/>
    </source>
</evidence>
<keyword evidence="4 6" id="KW-1133">Transmembrane helix</keyword>
<evidence type="ECO:0000256" key="2">
    <source>
        <dbReference type="ARBA" id="ARBA00022475"/>
    </source>
</evidence>
<dbReference type="Pfam" id="PF02687">
    <property type="entry name" value="FtsX"/>
    <property type="match status" value="1"/>
</dbReference>
<keyword evidence="3 6" id="KW-0812">Transmembrane</keyword>